<sequence length="462" mass="49233">MADAWTWMSLEELIHAYRQRALSPVEVVEGQLDRIEQVNPRVNAVYHVDREAALAAAALSDRRWRDGAPAGPLDGVPMTIKDALATKGLPGYRGSAAEPERVADHDHPTVARVREAGAVILGKNAMCDYGILASSVSSRHGTTCNPRNLSRTAGASSSGAAASVAAGIEPVAIGTDIVGSIRVPASWCGLAGLKPSQGRVPYWFQPSPALVAGPLARHVRDAALLLNVLAQPDGRDFTALPPSGEDYHADLEAFEPSGLRIVVVPDLGTGPAPDRAVLHALDRVEALLAGAGAEVERLSPPFEAADLDPVERHYLVRCLAELSKRPEEEARLSPAIWDWTRAGEAMSAVELYDGLNAMQRLRERAVRLVDGAEFLILPSTPVTAFAAGTLAPDGVRPFSLWGNTCLFNLTEQPAASLPFGTDPDGLPVGIQIVGHRFDDAGVLRLARYLERHAPPLAPPDLD</sequence>
<dbReference type="RefSeq" id="WP_379904254.1">
    <property type="nucleotide sequence ID" value="NZ_JBHRTR010000034.1"/>
</dbReference>
<dbReference type="InterPro" id="IPR000120">
    <property type="entry name" value="Amidase"/>
</dbReference>
<proteinExistence type="inferred from homology"/>
<comment type="similarity">
    <text evidence="1">Belongs to the amidase family.</text>
</comment>
<dbReference type="EMBL" id="JBHRTR010000034">
    <property type="protein sequence ID" value="MFC3229755.1"/>
    <property type="molecule type" value="Genomic_DNA"/>
</dbReference>
<evidence type="ECO:0000259" key="2">
    <source>
        <dbReference type="Pfam" id="PF01425"/>
    </source>
</evidence>
<keyword evidence="4" id="KW-1185">Reference proteome</keyword>
<comment type="caution">
    <text evidence="3">The sequence shown here is derived from an EMBL/GenBank/DDBJ whole genome shotgun (WGS) entry which is preliminary data.</text>
</comment>
<gene>
    <name evidence="3" type="ORF">ACFOGJ_21075</name>
</gene>
<organism evidence="3 4">
    <name type="scientific">Marinibaculum pumilum</name>
    <dbReference type="NCBI Taxonomy" id="1766165"/>
    <lineage>
        <taxon>Bacteria</taxon>
        <taxon>Pseudomonadati</taxon>
        <taxon>Pseudomonadota</taxon>
        <taxon>Alphaproteobacteria</taxon>
        <taxon>Rhodospirillales</taxon>
        <taxon>Rhodospirillaceae</taxon>
        <taxon>Marinibaculum</taxon>
    </lineage>
</organism>
<dbReference type="InterPro" id="IPR023631">
    <property type="entry name" value="Amidase_dom"/>
</dbReference>
<accession>A0ABV7L5X1</accession>
<feature type="domain" description="Amidase" evidence="2">
    <location>
        <begin position="26"/>
        <end position="443"/>
    </location>
</feature>
<dbReference type="Pfam" id="PF01425">
    <property type="entry name" value="Amidase"/>
    <property type="match status" value="1"/>
</dbReference>
<reference evidence="4" key="1">
    <citation type="journal article" date="2019" name="Int. J. Syst. Evol. Microbiol.">
        <title>The Global Catalogue of Microorganisms (GCM) 10K type strain sequencing project: providing services to taxonomists for standard genome sequencing and annotation.</title>
        <authorList>
            <consortium name="The Broad Institute Genomics Platform"/>
            <consortium name="The Broad Institute Genome Sequencing Center for Infectious Disease"/>
            <person name="Wu L."/>
            <person name="Ma J."/>
        </authorList>
    </citation>
    <scope>NUCLEOTIDE SEQUENCE [LARGE SCALE GENOMIC DNA]</scope>
    <source>
        <strain evidence="4">KCTC 42964</strain>
    </source>
</reference>
<dbReference type="Gene3D" id="3.90.1300.10">
    <property type="entry name" value="Amidase signature (AS) domain"/>
    <property type="match status" value="1"/>
</dbReference>
<dbReference type="Proteomes" id="UP001595528">
    <property type="component" value="Unassembled WGS sequence"/>
</dbReference>
<evidence type="ECO:0000313" key="4">
    <source>
        <dbReference type="Proteomes" id="UP001595528"/>
    </source>
</evidence>
<dbReference type="PANTHER" id="PTHR11895">
    <property type="entry name" value="TRANSAMIDASE"/>
    <property type="match status" value="1"/>
</dbReference>
<protein>
    <submittedName>
        <fullName evidence="3">Amidase family protein</fullName>
    </submittedName>
</protein>
<dbReference type="SUPFAM" id="SSF75304">
    <property type="entry name" value="Amidase signature (AS) enzymes"/>
    <property type="match status" value="1"/>
</dbReference>
<dbReference type="PANTHER" id="PTHR11895:SF7">
    <property type="entry name" value="GLUTAMYL-TRNA(GLN) AMIDOTRANSFERASE SUBUNIT A, MITOCHONDRIAL"/>
    <property type="match status" value="1"/>
</dbReference>
<name>A0ABV7L5X1_9PROT</name>
<evidence type="ECO:0000256" key="1">
    <source>
        <dbReference type="ARBA" id="ARBA00009199"/>
    </source>
</evidence>
<evidence type="ECO:0000313" key="3">
    <source>
        <dbReference type="EMBL" id="MFC3229755.1"/>
    </source>
</evidence>
<dbReference type="InterPro" id="IPR036928">
    <property type="entry name" value="AS_sf"/>
</dbReference>